<dbReference type="Pfam" id="PF01977">
    <property type="entry name" value="UbiD"/>
    <property type="match status" value="1"/>
</dbReference>
<dbReference type="AlphaFoldDB" id="A0A936YX86"/>
<sequence>MTASRGPDPTDKDMRSWIRELESAQELIRIDKPVDPLTQMGSLLYQSREKALLFENLPHGWRSLGQAPANFRHAALAFGAPQEQVVPLIAQRMGKLIAPRMVETGPVKELKLRKGEFDLTQLPVHVAGQLDGGPVIGSGLVVTKDPDTGQRNLSFHRLQIKGPDKSGILLVPRHTWKNYQKYQARNEPMPVAIMIGHHPLYYMAAATTAAYGLDEFEIAGGYLDAPVPLVKCETVDLEVPANAELVLEGFIPPHVREDEGPFSEFQDYYATGTGKNPVVHYTCMTRRHDAIFKNLQNGSEMEGCVFHKLPMSATIFRRLKDVGGGPNLHNVMILPGIFALVVQMTPRAYGEAKNLLLAALASEYQHPKVAIAVDADVDIFNPNEVLWAIATRVDPDKDVVVIPGTHNHAMDASLQELGAPGTGLWQRFGSKMLIDATAPPPADAAARANFERIRPINPQLRLEDFAAAGSMDIVRALSPQFFGSRLLGR</sequence>
<dbReference type="SUPFAM" id="SSF143968">
    <property type="entry name" value="UbiD C-terminal domain-like"/>
    <property type="match status" value="1"/>
</dbReference>
<reference evidence="5 6" key="1">
    <citation type="journal article" date="2017" name="Int. J. Syst. Evol. Microbiol.">
        <title>Ramlibacter monticola sp. nov., isolated from forest soil.</title>
        <authorList>
            <person name="Chaudhary D.K."/>
            <person name="Kim J."/>
        </authorList>
    </citation>
    <scope>NUCLEOTIDE SEQUENCE [LARGE SCALE GENOMIC DNA]</scope>
    <source>
        <strain evidence="5 6">KACC 19175</strain>
    </source>
</reference>
<dbReference type="PANTHER" id="PTHR30108:SF21">
    <property type="entry name" value="4-HYDROXYBENZOATE DECARBOXYLASE"/>
    <property type="match status" value="1"/>
</dbReference>
<feature type="domain" description="3-octaprenyl-4-hydroxybenzoate carboxy-lyase-like C-terminal" evidence="4">
    <location>
        <begin position="305"/>
        <end position="436"/>
    </location>
</feature>
<organism evidence="5 6">
    <name type="scientific">Ramlibacter monticola</name>
    <dbReference type="NCBI Taxonomy" id="1926872"/>
    <lineage>
        <taxon>Bacteria</taxon>
        <taxon>Pseudomonadati</taxon>
        <taxon>Pseudomonadota</taxon>
        <taxon>Betaproteobacteria</taxon>
        <taxon>Burkholderiales</taxon>
        <taxon>Comamonadaceae</taxon>
        <taxon>Ramlibacter</taxon>
    </lineage>
</organism>
<keyword evidence="6" id="KW-1185">Reference proteome</keyword>
<dbReference type="Gene3D" id="3.40.1670.10">
    <property type="entry name" value="UbiD C-terminal domain-like"/>
    <property type="match status" value="1"/>
</dbReference>
<dbReference type="GO" id="GO:0016831">
    <property type="term" value="F:carboxy-lyase activity"/>
    <property type="evidence" value="ECO:0007669"/>
    <property type="project" value="InterPro"/>
</dbReference>
<feature type="domain" description="3-octaprenyl-4-hydroxybenzoate carboxy-lyase-like Rift-related" evidence="2">
    <location>
        <begin position="102"/>
        <end position="295"/>
    </location>
</feature>
<comment type="caution">
    <text evidence="5">The sequence shown here is derived from an EMBL/GenBank/DDBJ whole genome shotgun (WGS) entry which is preliminary data.</text>
</comment>
<dbReference type="PANTHER" id="PTHR30108">
    <property type="entry name" value="3-OCTAPRENYL-4-HYDROXYBENZOATE CARBOXY-LYASE-RELATED"/>
    <property type="match status" value="1"/>
</dbReference>
<evidence type="ECO:0000313" key="6">
    <source>
        <dbReference type="Proteomes" id="UP000599109"/>
    </source>
</evidence>
<evidence type="ECO:0000313" key="5">
    <source>
        <dbReference type="EMBL" id="MBL0389756.1"/>
    </source>
</evidence>
<dbReference type="InterPro" id="IPR049383">
    <property type="entry name" value="UbiD-like_N"/>
</dbReference>
<evidence type="ECO:0000259" key="3">
    <source>
        <dbReference type="Pfam" id="PF20695"/>
    </source>
</evidence>
<evidence type="ECO:0000259" key="2">
    <source>
        <dbReference type="Pfam" id="PF01977"/>
    </source>
</evidence>
<evidence type="ECO:0000256" key="1">
    <source>
        <dbReference type="ARBA" id="ARBA00010021"/>
    </source>
</evidence>
<dbReference type="NCBIfam" id="TIGR00148">
    <property type="entry name" value="UbiD family decarboxylase"/>
    <property type="match status" value="1"/>
</dbReference>
<name>A0A936YX86_9BURK</name>
<proteinExistence type="inferred from homology"/>
<feature type="domain" description="3-octaprenyl-4-hydroxybenzoate carboxy-lyase-like N-terminal" evidence="3">
    <location>
        <begin position="18"/>
        <end position="93"/>
    </location>
</feature>
<dbReference type="RefSeq" id="WP_201672354.1">
    <property type="nucleotide sequence ID" value="NZ_JAEQNE010000001.1"/>
</dbReference>
<dbReference type="Proteomes" id="UP000599109">
    <property type="component" value="Unassembled WGS sequence"/>
</dbReference>
<dbReference type="InterPro" id="IPR002830">
    <property type="entry name" value="UbiD"/>
</dbReference>
<dbReference type="EMBL" id="JAEQNE010000001">
    <property type="protein sequence ID" value="MBL0389756.1"/>
    <property type="molecule type" value="Genomic_DNA"/>
</dbReference>
<dbReference type="SUPFAM" id="SSF50475">
    <property type="entry name" value="FMN-binding split barrel"/>
    <property type="match status" value="1"/>
</dbReference>
<dbReference type="InterPro" id="IPR049381">
    <property type="entry name" value="UbiD-like_C"/>
</dbReference>
<dbReference type="InterPro" id="IPR048304">
    <property type="entry name" value="UbiD_Rift_dom"/>
</dbReference>
<gene>
    <name evidence="5" type="ORF">JJ685_01235</name>
</gene>
<dbReference type="Pfam" id="PF20696">
    <property type="entry name" value="UbiD_C"/>
    <property type="match status" value="1"/>
</dbReference>
<accession>A0A936YX86</accession>
<comment type="similarity">
    <text evidence="1">Belongs to the UbiD family.</text>
</comment>
<protein>
    <submittedName>
        <fullName evidence="5">UbiD family decarboxylase</fullName>
    </submittedName>
</protein>
<dbReference type="GO" id="GO:0005737">
    <property type="term" value="C:cytoplasm"/>
    <property type="evidence" value="ECO:0007669"/>
    <property type="project" value="TreeGrafter"/>
</dbReference>
<evidence type="ECO:0000259" key="4">
    <source>
        <dbReference type="Pfam" id="PF20696"/>
    </source>
</evidence>
<dbReference type="Pfam" id="PF20695">
    <property type="entry name" value="UbiD_N"/>
    <property type="match status" value="1"/>
</dbReference>